<comment type="caution">
    <text evidence="20">The sequence shown here is derived from an EMBL/GenBank/DDBJ whole genome shotgun (WGS) entry which is preliminary data.</text>
</comment>
<dbReference type="Gene3D" id="1.10.150.80">
    <property type="entry name" value="HRDC domain"/>
    <property type="match status" value="1"/>
</dbReference>
<reference evidence="20 21" key="1">
    <citation type="journal article" date="2012" name="FEBS Lett.">
        <title>Anammox organism KSU-1 expresses a NirK-type copper-containing nitrite reductase instead of a NirS-type with cytochrome cd1.</title>
        <authorList>
            <person name="Hira D."/>
            <person name="Toh H."/>
            <person name="Migita C.T."/>
            <person name="Okubo H."/>
            <person name="Nishiyama T."/>
            <person name="Hattori M."/>
            <person name="Furukawa K."/>
            <person name="Fujii T."/>
        </authorList>
    </citation>
    <scope>NUCLEOTIDE SEQUENCE [LARGE SCALE GENOMIC DNA]</scope>
</reference>
<dbReference type="SMART" id="SM00490">
    <property type="entry name" value="HELICc"/>
    <property type="match status" value="1"/>
</dbReference>
<keyword evidence="6" id="KW-0227">DNA damage</keyword>
<dbReference type="GO" id="GO:0016787">
    <property type="term" value="F:hydrolase activity"/>
    <property type="evidence" value="ECO:0007669"/>
    <property type="project" value="UniProtKB-KW"/>
</dbReference>
<evidence type="ECO:0000256" key="8">
    <source>
        <dbReference type="ARBA" id="ARBA00022806"/>
    </source>
</evidence>
<dbReference type="GO" id="GO:0000724">
    <property type="term" value="P:double-strand break repair via homologous recombination"/>
    <property type="evidence" value="ECO:0007669"/>
    <property type="project" value="TreeGrafter"/>
</dbReference>
<name>I3IKR7_9BACT</name>
<feature type="domain" description="Helicase ATP-binding" evidence="18">
    <location>
        <begin position="22"/>
        <end position="190"/>
    </location>
</feature>
<dbReference type="OrthoDB" id="9763310at2"/>
<evidence type="ECO:0000259" key="19">
    <source>
        <dbReference type="PROSITE" id="PS51194"/>
    </source>
</evidence>
<dbReference type="GO" id="GO:0006260">
    <property type="term" value="P:DNA replication"/>
    <property type="evidence" value="ECO:0007669"/>
    <property type="project" value="InterPro"/>
</dbReference>
<dbReference type="InterPro" id="IPR001650">
    <property type="entry name" value="Helicase_C-like"/>
</dbReference>
<dbReference type="Pfam" id="PF16124">
    <property type="entry name" value="RecQ_Zn_bind"/>
    <property type="match status" value="1"/>
</dbReference>
<evidence type="ECO:0000259" key="17">
    <source>
        <dbReference type="PROSITE" id="PS50967"/>
    </source>
</evidence>
<dbReference type="SMART" id="SM00487">
    <property type="entry name" value="DEXDc"/>
    <property type="match status" value="1"/>
</dbReference>
<evidence type="ECO:0000256" key="6">
    <source>
        <dbReference type="ARBA" id="ARBA00022763"/>
    </source>
</evidence>
<dbReference type="InterPro" id="IPR004589">
    <property type="entry name" value="DNA_helicase_ATP-dep_RecQ"/>
</dbReference>
<dbReference type="InterPro" id="IPR036388">
    <property type="entry name" value="WH-like_DNA-bd_sf"/>
</dbReference>
<evidence type="ECO:0000256" key="7">
    <source>
        <dbReference type="ARBA" id="ARBA00022801"/>
    </source>
</evidence>
<feature type="domain" description="Helicase C-terminal" evidence="19">
    <location>
        <begin position="211"/>
        <end position="360"/>
    </location>
</feature>
<evidence type="ECO:0000259" key="18">
    <source>
        <dbReference type="PROSITE" id="PS51192"/>
    </source>
</evidence>
<dbReference type="EMBL" id="BAFH01000003">
    <property type="protein sequence ID" value="GAB62312.1"/>
    <property type="molecule type" value="Genomic_DNA"/>
</dbReference>
<accession>I3IKR7</accession>
<dbReference type="PANTHER" id="PTHR13710">
    <property type="entry name" value="DNA HELICASE RECQ FAMILY MEMBER"/>
    <property type="match status" value="1"/>
</dbReference>
<keyword evidence="5" id="KW-0547">Nucleotide-binding</keyword>
<evidence type="ECO:0000256" key="5">
    <source>
        <dbReference type="ARBA" id="ARBA00022741"/>
    </source>
</evidence>
<dbReference type="CDD" id="cd17920">
    <property type="entry name" value="DEXHc_RecQ"/>
    <property type="match status" value="1"/>
</dbReference>
<dbReference type="Pfam" id="PF14493">
    <property type="entry name" value="HTH_40"/>
    <property type="match status" value="1"/>
</dbReference>
<dbReference type="GO" id="GO:0009432">
    <property type="term" value="P:SOS response"/>
    <property type="evidence" value="ECO:0007669"/>
    <property type="project" value="UniProtKB-UniRule"/>
</dbReference>
<dbReference type="NCBIfam" id="TIGR01389">
    <property type="entry name" value="recQ"/>
    <property type="match status" value="1"/>
</dbReference>
<dbReference type="PROSITE" id="PS50967">
    <property type="entry name" value="HRDC"/>
    <property type="match status" value="1"/>
</dbReference>
<evidence type="ECO:0000256" key="9">
    <source>
        <dbReference type="ARBA" id="ARBA00022833"/>
    </source>
</evidence>
<dbReference type="GO" id="GO:0046872">
    <property type="term" value="F:metal ion binding"/>
    <property type="evidence" value="ECO:0007669"/>
    <property type="project" value="UniProtKB-KW"/>
</dbReference>
<evidence type="ECO:0000256" key="13">
    <source>
        <dbReference type="ARBA" id="ARBA00023204"/>
    </source>
</evidence>
<dbReference type="Gene3D" id="1.10.10.10">
    <property type="entry name" value="Winged helix-like DNA-binding domain superfamily/Winged helix DNA-binding domain"/>
    <property type="match status" value="1"/>
</dbReference>
<dbReference type="SUPFAM" id="SSF52540">
    <property type="entry name" value="P-loop containing nucleoside triphosphate hydrolases"/>
    <property type="match status" value="2"/>
</dbReference>
<gene>
    <name evidence="20" type="ORF">KSU1_C0716</name>
</gene>
<sequence length="714" mass="82863">MYKTLQKYFGYTSFYPLQEDIIKEVLAQRDAFVLMPTGGGKSLCYQLPALLFSGVTIVVSPLIALMKDQVDGLLANGIPAIFINSSLSYSEIDAKRQSLLNNEIKILYIAPERLFMPEFLQFLQGLKISLFAIDESHCISEWGHDFRPEYRQLEILKEKFPKVPVMALTATATPAVQKDIILQLKLSDCRIFKASFNRKNLYYQIKPKDNPYHQILHYLKSRKKDSGIIYCQSRKTVESLTTSLQAEGYRVLPYHAGLPAEVRTENQERFIHDDVEIIVATIAFGMGIDKPDVRYVIHYDLPKSIEGYYQETGRAGRDGLKSDCILLFSYADKFKIEYFIHQKIDENEKLIAYKQLRHLTNYCEGNICRRKLLLDYFGEKFDEPNCNNCDVCLEPKERFDGTIAAQKILSCIYRVGERFGVNYIIDVLQGSKNQKVLQNRHDTIKTYGVGKEYTKSQWQAFTRELIQLGYIKLDGDKYPVLRLNEKSQKVLLRNEKVFLTKPEEPLHIPKDERDGDYDRTLFERLRNLRKTLADKEFVPPYIIFHDTSLKEMSICYPQNLPDLRKINGIGEQKLHKYGEIFLKEITDYCKQHHIESKPIIHKHPEFPVKQPKTLTTQTTLELYRQHLTLGEIAQQRGLALSTIVSHIEKLILDGEDISIDSFIPPEKQQHIRQTLEALGMKFMTPVKEKLGNDYSYEEIRLVRAKMMSKCGKER</sequence>
<dbReference type="NCBIfam" id="TIGR00614">
    <property type="entry name" value="recQ_fam"/>
    <property type="match status" value="1"/>
</dbReference>
<dbReference type="InterPro" id="IPR006293">
    <property type="entry name" value="DNA_helicase_ATP-dep_RecQ_bac"/>
</dbReference>
<evidence type="ECO:0000256" key="2">
    <source>
        <dbReference type="ARBA" id="ARBA00001947"/>
    </source>
</evidence>
<evidence type="ECO:0000256" key="4">
    <source>
        <dbReference type="ARBA" id="ARBA00022723"/>
    </source>
</evidence>
<evidence type="ECO:0000256" key="10">
    <source>
        <dbReference type="ARBA" id="ARBA00022840"/>
    </source>
</evidence>
<evidence type="ECO:0000256" key="15">
    <source>
        <dbReference type="ARBA" id="ARBA00034617"/>
    </source>
</evidence>
<dbReference type="EC" id="5.6.2.4" evidence="16"/>
<dbReference type="InterPro" id="IPR014001">
    <property type="entry name" value="Helicase_ATP-bd"/>
</dbReference>
<dbReference type="SMART" id="SM00956">
    <property type="entry name" value="RQC"/>
    <property type="match status" value="1"/>
</dbReference>
<evidence type="ECO:0000313" key="20">
    <source>
        <dbReference type="EMBL" id="GAB62312.1"/>
    </source>
</evidence>
<evidence type="ECO:0000256" key="1">
    <source>
        <dbReference type="ARBA" id="ARBA00001946"/>
    </source>
</evidence>
<evidence type="ECO:0000256" key="12">
    <source>
        <dbReference type="ARBA" id="ARBA00023172"/>
    </source>
</evidence>
<dbReference type="Proteomes" id="UP000002985">
    <property type="component" value="Unassembled WGS sequence"/>
</dbReference>
<comment type="cofactor">
    <cofactor evidence="2">
        <name>Zn(2+)</name>
        <dbReference type="ChEBI" id="CHEBI:29105"/>
    </cofactor>
</comment>
<dbReference type="FunFam" id="3.40.50.300:FF:000296">
    <property type="entry name" value="ATP-dependent DNA helicase RecQ"/>
    <property type="match status" value="1"/>
</dbReference>
<dbReference type="InterPro" id="IPR002121">
    <property type="entry name" value="HRDC_dom"/>
</dbReference>
<keyword evidence="8 20" id="KW-0347">Helicase</keyword>
<dbReference type="PROSITE" id="PS51194">
    <property type="entry name" value="HELICASE_CTER"/>
    <property type="match status" value="1"/>
</dbReference>
<dbReference type="GO" id="GO:0005694">
    <property type="term" value="C:chromosome"/>
    <property type="evidence" value="ECO:0007669"/>
    <property type="project" value="TreeGrafter"/>
</dbReference>
<comment type="cofactor">
    <cofactor evidence="1">
        <name>Mg(2+)</name>
        <dbReference type="ChEBI" id="CHEBI:18420"/>
    </cofactor>
</comment>
<organism evidence="20 21">
    <name type="scientific">Candidatus Jettenia caeni</name>
    <dbReference type="NCBI Taxonomy" id="247490"/>
    <lineage>
        <taxon>Bacteria</taxon>
        <taxon>Pseudomonadati</taxon>
        <taxon>Planctomycetota</taxon>
        <taxon>Candidatus Brocadiia</taxon>
        <taxon>Candidatus Brocadiales</taxon>
        <taxon>Candidatus Brocadiaceae</taxon>
        <taxon>Candidatus Jettenia</taxon>
    </lineage>
</organism>
<dbReference type="InterPro" id="IPR032284">
    <property type="entry name" value="RecQ_Zn-bd"/>
</dbReference>
<dbReference type="InterPro" id="IPR018982">
    <property type="entry name" value="RQC_domain"/>
</dbReference>
<evidence type="ECO:0000256" key="11">
    <source>
        <dbReference type="ARBA" id="ARBA00023125"/>
    </source>
</evidence>
<keyword evidence="14" id="KW-0413">Isomerase</keyword>
<dbReference type="InterPro" id="IPR010997">
    <property type="entry name" value="HRDC-like_sf"/>
</dbReference>
<dbReference type="CDD" id="cd18794">
    <property type="entry name" value="SF2_C_RecQ"/>
    <property type="match status" value="1"/>
</dbReference>
<dbReference type="eggNOG" id="COG0514">
    <property type="taxonomic scope" value="Bacteria"/>
</dbReference>
<feature type="domain" description="HRDC" evidence="17">
    <location>
        <begin position="515"/>
        <end position="595"/>
    </location>
</feature>
<comment type="similarity">
    <text evidence="3">Belongs to the helicase family. RecQ subfamily.</text>
</comment>
<evidence type="ECO:0000256" key="16">
    <source>
        <dbReference type="NCBIfam" id="TIGR01389"/>
    </source>
</evidence>
<keyword evidence="9" id="KW-0862">Zinc</keyword>
<keyword evidence="13" id="KW-0234">DNA repair</keyword>
<dbReference type="InterPro" id="IPR029491">
    <property type="entry name" value="Helicase_HTH"/>
</dbReference>
<dbReference type="SMART" id="SM00341">
    <property type="entry name" value="HRDC"/>
    <property type="match status" value="1"/>
</dbReference>
<dbReference type="SUPFAM" id="SSF47819">
    <property type="entry name" value="HRDC-like"/>
    <property type="match status" value="1"/>
</dbReference>
<dbReference type="GO" id="GO:0003677">
    <property type="term" value="F:DNA binding"/>
    <property type="evidence" value="ECO:0007669"/>
    <property type="project" value="UniProtKB-KW"/>
</dbReference>
<dbReference type="Pfam" id="PF00270">
    <property type="entry name" value="DEAD"/>
    <property type="match status" value="1"/>
</dbReference>
<keyword evidence="4" id="KW-0479">Metal-binding</keyword>
<dbReference type="Pfam" id="PF00570">
    <property type="entry name" value="HRDC"/>
    <property type="match status" value="1"/>
</dbReference>
<dbReference type="PROSITE" id="PS51192">
    <property type="entry name" value="HELICASE_ATP_BIND_1"/>
    <property type="match status" value="1"/>
</dbReference>
<keyword evidence="10" id="KW-0067">ATP-binding</keyword>
<dbReference type="Gene3D" id="3.40.50.300">
    <property type="entry name" value="P-loop containing nucleotide triphosphate hydrolases"/>
    <property type="match status" value="2"/>
</dbReference>
<evidence type="ECO:0000256" key="14">
    <source>
        <dbReference type="ARBA" id="ARBA00023235"/>
    </source>
</evidence>
<protein>
    <recommendedName>
        <fullName evidence="16">DNA helicase RecQ</fullName>
        <ecNumber evidence="16">5.6.2.4</ecNumber>
    </recommendedName>
</protein>
<comment type="catalytic activity">
    <reaction evidence="15">
        <text>Couples ATP hydrolysis with the unwinding of duplex DNA by translocating in the 3'-5' direction.</text>
        <dbReference type="EC" id="5.6.2.4"/>
    </reaction>
</comment>
<dbReference type="FunFam" id="3.40.50.300:FF:000156">
    <property type="entry name" value="ATP-dependent DNA helicase recQ"/>
    <property type="match status" value="1"/>
</dbReference>
<keyword evidence="12" id="KW-0233">DNA recombination</keyword>
<dbReference type="InterPro" id="IPR011545">
    <property type="entry name" value="DEAD/DEAH_box_helicase_dom"/>
</dbReference>
<evidence type="ECO:0000313" key="21">
    <source>
        <dbReference type="Proteomes" id="UP000002985"/>
    </source>
</evidence>
<dbReference type="GO" id="GO:0005737">
    <property type="term" value="C:cytoplasm"/>
    <property type="evidence" value="ECO:0007669"/>
    <property type="project" value="TreeGrafter"/>
</dbReference>
<dbReference type="InterPro" id="IPR027417">
    <property type="entry name" value="P-loop_NTPase"/>
</dbReference>
<keyword evidence="21" id="KW-1185">Reference proteome</keyword>
<dbReference type="AlphaFoldDB" id="I3IKR7"/>
<dbReference type="Gene3D" id="1.10.10.1390">
    <property type="entry name" value="ATP-dependent DNA helicase RecQ"/>
    <property type="match status" value="1"/>
</dbReference>
<dbReference type="Pfam" id="PF00271">
    <property type="entry name" value="Helicase_C"/>
    <property type="match status" value="1"/>
</dbReference>
<keyword evidence="7" id="KW-0378">Hydrolase</keyword>
<dbReference type="InterPro" id="IPR044876">
    <property type="entry name" value="HRDC_dom_sf"/>
</dbReference>
<keyword evidence="11" id="KW-0238">DNA-binding</keyword>
<dbReference type="GO" id="GO:0009378">
    <property type="term" value="F:four-way junction helicase activity"/>
    <property type="evidence" value="ECO:0007669"/>
    <property type="project" value="TreeGrafter"/>
</dbReference>
<dbReference type="Pfam" id="PF09382">
    <property type="entry name" value="RQC"/>
    <property type="match status" value="1"/>
</dbReference>
<evidence type="ECO:0000256" key="3">
    <source>
        <dbReference type="ARBA" id="ARBA00005446"/>
    </source>
</evidence>
<dbReference type="STRING" id="247490.KSU1_C0716"/>
<dbReference type="GO" id="GO:0043138">
    <property type="term" value="F:3'-5' DNA helicase activity"/>
    <property type="evidence" value="ECO:0007669"/>
    <property type="project" value="UniProtKB-EC"/>
</dbReference>
<proteinExistence type="inferred from homology"/>
<dbReference type="PANTHER" id="PTHR13710:SF105">
    <property type="entry name" value="ATP-DEPENDENT DNA HELICASE Q1"/>
    <property type="match status" value="1"/>
</dbReference>
<dbReference type="GO" id="GO:0005524">
    <property type="term" value="F:ATP binding"/>
    <property type="evidence" value="ECO:0007669"/>
    <property type="project" value="UniProtKB-KW"/>
</dbReference>